<sequence length="121" mass="13117">MSHPVVAVYARARGGRWELAGHADLLMPRILLADQELATALAAHHTPVETVAHLSWMDRHEVRGELIDIVDVGPIGSWQDHDGGTGLELDRPSTGNPIFIPPGPGGDGFWCMLFPWASFCG</sequence>
<accession>A0A935CCY9</accession>
<dbReference type="Proteomes" id="UP000726105">
    <property type="component" value="Unassembled WGS sequence"/>
</dbReference>
<protein>
    <submittedName>
        <fullName evidence="1">Uncharacterized protein</fullName>
    </submittedName>
</protein>
<dbReference type="EMBL" id="JADKGK010000004">
    <property type="protein sequence ID" value="MBL0002612.1"/>
    <property type="molecule type" value="Genomic_DNA"/>
</dbReference>
<dbReference type="EMBL" id="JADJIB010000002">
    <property type="protein sequence ID" value="MBK7272569.1"/>
    <property type="molecule type" value="Genomic_DNA"/>
</dbReference>
<dbReference type="EMBL" id="JADIXZ010000003">
    <property type="protein sequence ID" value="MBK6300242.1"/>
    <property type="molecule type" value="Genomic_DNA"/>
</dbReference>
<proteinExistence type="predicted"/>
<evidence type="ECO:0000313" key="2">
    <source>
        <dbReference type="EMBL" id="MBK7272569.1"/>
    </source>
</evidence>
<evidence type="ECO:0000313" key="3">
    <source>
        <dbReference type="EMBL" id="MBL0002612.1"/>
    </source>
</evidence>
<dbReference type="Proteomes" id="UP000886632">
    <property type="component" value="Unassembled WGS sequence"/>
</dbReference>
<organism evidence="1 4">
    <name type="scientific">Candidatus Phosphoribacter hodrii</name>
    <dbReference type="NCBI Taxonomy" id="2953743"/>
    <lineage>
        <taxon>Bacteria</taxon>
        <taxon>Bacillati</taxon>
        <taxon>Actinomycetota</taxon>
        <taxon>Actinomycetes</taxon>
        <taxon>Micrococcales</taxon>
        <taxon>Dermatophilaceae</taxon>
        <taxon>Candidatus Phosphoribacter</taxon>
    </lineage>
</organism>
<dbReference type="Proteomes" id="UP000718281">
    <property type="component" value="Unassembled WGS sequence"/>
</dbReference>
<dbReference type="AlphaFoldDB" id="A0A935CCY9"/>
<evidence type="ECO:0000313" key="5">
    <source>
        <dbReference type="Proteomes" id="UP000726105"/>
    </source>
</evidence>
<comment type="caution">
    <text evidence="1">The sequence shown here is derived from an EMBL/GenBank/DDBJ whole genome shotgun (WGS) entry which is preliminary data.</text>
</comment>
<reference evidence="4 5" key="1">
    <citation type="submission" date="2020-10" db="EMBL/GenBank/DDBJ databases">
        <title>Connecting structure to function with the recovery of over 1000 high-quality activated sludge metagenome-assembled genomes encoding full-length rRNA genes using long-read sequencing.</title>
        <authorList>
            <person name="Singleton C.M."/>
            <person name="Petriglieri F."/>
            <person name="Kristensen J.M."/>
            <person name="Kirkegaard R.H."/>
            <person name="Michaelsen T.Y."/>
            <person name="Andersen M.H."/>
            <person name="Karst S.M."/>
            <person name="Dueholm M.S."/>
            <person name="Nielsen P.H."/>
            <person name="Albertsen M."/>
        </authorList>
    </citation>
    <scope>NUCLEOTIDE SEQUENCE [LARGE SCALE GENOMIC DNA]</scope>
    <source>
        <strain evidence="1">AalE_18-Q3-R2-46_BAT3C.188</strain>
        <strain evidence="2">Ega_18-Q3-R5-49_MAXAC.001</strain>
        <strain evidence="3">Ribe_18-Q3-R11-54_MAXAC.001</strain>
    </source>
</reference>
<evidence type="ECO:0000313" key="1">
    <source>
        <dbReference type="EMBL" id="MBK6300242.1"/>
    </source>
</evidence>
<name>A0A935CCY9_9MICO</name>
<gene>
    <name evidence="1" type="ORF">IPF40_04030</name>
    <name evidence="2" type="ORF">IPI13_05185</name>
    <name evidence="3" type="ORF">IPP00_00950</name>
</gene>
<evidence type="ECO:0000313" key="4">
    <source>
        <dbReference type="Proteomes" id="UP000718281"/>
    </source>
</evidence>